<dbReference type="EMBL" id="JBAMMX010000022">
    <property type="protein sequence ID" value="KAK6918995.1"/>
    <property type="molecule type" value="Genomic_DNA"/>
</dbReference>
<dbReference type="PANTHER" id="PTHR12234:SF1">
    <property type="entry name" value="FORMIMINOTRANSFERASE N-TERMINAL SUBDOMAIN-CONTAINING PROTEIN"/>
    <property type="match status" value="1"/>
</dbReference>
<proteinExistence type="predicted"/>
<feature type="domain" description="Formiminotransferase N-terminal subdomain" evidence="1">
    <location>
        <begin position="39"/>
        <end position="232"/>
    </location>
</feature>
<dbReference type="GO" id="GO:0016740">
    <property type="term" value="F:transferase activity"/>
    <property type="evidence" value="ECO:0007669"/>
    <property type="project" value="InterPro"/>
</dbReference>
<gene>
    <name evidence="2" type="ORF">RJ641_017417</name>
</gene>
<dbReference type="SMART" id="SM01222">
    <property type="entry name" value="FTCD_N"/>
    <property type="match status" value="1"/>
</dbReference>
<evidence type="ECO:0000259" key="1">
    <source>
        <dbReference type="SMART" id="SM01222"/>
    </source>
</evidence>
<dbReference type="AlphaFoldDB" id="A0AAN8UNZ6"/>
<dbReference type="InterPro" id="IPR037070">
    <property type="entry name" value="Formiminotransferase_C_sf"/>
</dbReference>
<dbReference type="GO" id="GO:0005542">
    <property type="term" value="F:folic acid binding"/>
    <property type="evidence" value="ECO:0007669"/>
    <property type="project" value="InterPro"/>
</dbReference>
<dbReference type="SUPFAM" id="SSF55116">
    <property type="entry name" value="Formiminotransferase domain of formiminotransferase-cyclodeaminase"/>
    <property type="match status" value="1"/>
</dbReference>
<evidence type="ECO:0000313" key="3">
    <source>
        <dbReference type="Proteomes" id="UP001370490"/>
    </source>
</evidence>
<dbReference type="InterPro" id="IPR012886">
    <property type="entry name" value="Formiminotransferase_N"/>
</dbReference>
<reference evidence="2 3" key="1">
    <citation type="submission" date="2023-12" db="EMBL/GenBank/DDBJ databases">
        <title>A high-quality genome assembly for Dillenia turbinata (Dilleniales).</title>
        <authorList>
            <person name="Chanderbali A."/>
        </authorList>
    </citation>
    <scope>NUCLEOTIDE SEQUENCE [LARGE SCALE GENOMIC DNA]</scope>
    <source>
        <strain evidence="2">LSX21</strain>
        <tissue evidence="2">Leaf</tissue>
    </source>
</reference>
<dbReference type="InterPro" id="IPR022384">
    <property type="entry name" value="FormiminoTrfase_cat_dom_sf"/>
</dbReference>
<dbReference type="PANTHER" id="PTHR12234">
    <property type="entry name" value="FORMIMINOTRANSFERASE-CYCLODEAMINASE"/>
    <property type="match status" value="1"/>
</dbReference>
<keyword evidence="3" id="KW-1185">Reference proteome</keyword>
<dbReference type="InterPro" id="IPR051623">
    <property type="entry name" value="FTCD"/>
</dbReference>
<evidence type="ECO:0000313" key="2">
    <source>
        <dbReference type="EMBL" id="KAK6918995.1"/>
    </source>
</evidence>
<dbReference type="Proteomes" id="UP001370490">
    <property type="component" value="Unassembled WGS sequence"/>
</dbReference>
<organism evidence="2 3">
    <name type="scientific">Dillenia turbinata</name>
    <dbReference type="NCBI Taxonomy" id="194707"/>
    <lineage>
        <taxon>Eukaryota</taxon>
        <taxon>Viridiplantae</taxon>
        <taxon>Streptophyta</taxon>
        <taxon>Embryophyta</taxon>
        <taxon>Tracheophyta</taxon>
        <taxon>Spermatophyta</taxon>
        <taxon>Magnoliopsida</taxon>
        <taxon>eudicotyledons</taxon>
        <taxon>Gunneridae</taxon>
        <taxon>Pentapetalae</taxon>
        <taxon>Dilleniales</taxon>
        <taxon>Dilleniaceae</taxon>
        <taxon>Dillenia</taxon>
    </lineage>
</organism>
<comment type="caution">
    <text evidence="2">The sequence shown here is derived from an EMBL/GenBank/DDBJ whole genome shotgun (WGS) entry which is preliminary data.</text>
</comment>
<protein>
    <submittedName>
        <fullName evidence="2">Formiminotransferase, N-terminal subdomain</fullName>
    </submittedName>
</protein>
<dbReference type="Pfam" id="PF07837">
    <property type="entry name" value="FTCD_N"/>
    <property type="match status" value="1"/>
</dbReference>
<accession>A0AAN8UNZ6</accession>
<dbReference type="InterPro" id="IPR037064">
    <property type="entry name" value="Formiminotransferase_N_sf"/>
</dbReference>
<name>A0AAN8UNZ6_9MAGN</name>
<sequence length="337" mass="36066">MAEDIFDSALNLEESHLQQGYDEGYADGLKLGKQEGVEMLGCCKVYISESRNGAALVSIEKASKLFPGAAIVNKFEDVMYNRVGYTVVSKLLPDPSSDSCPLKNAVFSMIKAAFEAIDLKLHSGTHPRLGVVDHVCFHPLTLTSLEQVAGIAKSLADDVGGNLRVPTFLYGAAHEEGRKLDSIRRALGYFKPNANGNQWTGGLGSGPLPLKPDKGPDQVTESKGVIVIGATRWVDNYNVPVFSSDIAAVRRVAKQVSARGGGLPGVQAMALSYGENTTEVACNLLDPSAVGGDHVQLEVERLAMAEGMTVGKGYFTDISQQEIVENYLEMCSDAPVQ</sequence>
<dbReference type="Gene3D" id="3.30.70.670">
    <property type="entry name" value="Formiminotransferase, C-terminal subdomain"/>
    <property type="match status" value="1"/>
</dbReference>
<dbReference type="Gene3D" id="3.30.990.10">
    <property type="entry name" value="Formiminotransferase, N-terminal subdomain"/>
    <property type="match status" value="1"/>
</dbReference>